<dbReference type="AlphaFoldDB" id="A0A179VBW8"/>
<evidence type="ECO:0000313" key="3">
    <source>
        <dbReference type="Proteomes" id="UP000186919"/>
    </source>
</evidence>
<comment type="caution">
    <text evidence="2">The sequence shown here is derived from an EMBL/GenBank/DDBJ whole genome shotgun (WGS) entry which is preliminary data.</text>
</comment>
<sequence>MHSYVTFKRMTVECECCELPNEFYFKTKHDRVICKGCEPHNGSPEKQQRRLRDHAGLYLSELRLAREDSETQAQRHRNLLRATQDQHNEEIGALNKKIEQLRTALHDGADPAVDRWLADEEVSSAREKRNRAYRDRDSVFGAIWRIDRLHHASEKSPDLCSCGTSQHKCRELEAIKPEIIALRRWEDIQIERLLDGLDNGLPSDHPEVLKLSGTVSGFNEGRAV</sequence>
<reference evidence="2 3" key="1">
    <citation type="submission" date="2016-01" db="EMBL/GenBank/DDBJ databases">
        <title>Mycobacterium immunogenum strain CD11_6 genome sequencing and assembly.</title>
        <authorList>
            <person name="Kaur G."/>
            <person name="Nair G.R."/>
            <person name="Mayilraj S."/>
        </authorList>
    </citation>
    <scope>NUCLEOTIDE SEQUENCE [LARGE SCALE GENOMIC DNA]</scope>
    <source>
        <strain evidence="2 3">CD11-6</strain>
    </source>
</reference>
<gene>
    <name evidence="2" type="ORF">AWB85_24200</name>
</gene>
<evidence type="ECO:0000256" key="1">
    <source>
        <dbReference type="SAM" id="Coils"/>
    </source>
</evidence>
<proteinExistence type="predicted"/>
<keyword evidence="1" id="KW-0175">Coiled coil</keyword>
<protein>
    <submittedName>
        <fullName evidence="2">Uncharacterized protein</fullName>
    </submittedName>
</protein>
<evidence type="ECO:0000313" key="2">
    <source>
        <dbReference type="EMBL" id="OAT68672.1"/>
    </source>
</evidence>
<feature type="coiled-coil region" evidence="1">
    <location>
        <begin position="59"/>
        <end position="104"/>
    </location>
</feature>
<organism evidence="2 3">
    <name type="scientific">Mycobacteroides immunogenum</name>
    <dbReference type="NCBI Taxonomy" id="83262"/>
    <lineage>
        <taxon>Bacteria</taxon>
        <taxon>Bacillati</taxon>
        <taxon>Actinomycetota</taxon>
        <taxon>Actinomycetes</taxon>
        <taxon>Mycobacteriales</taxon>
        <taxon>Mycobacteriaceae</taxon>
        <taxon>Mycobacteroides</taxon>
    </lineage>
</organism>
<dbReference type="Proteomes" id="UP000186919">
    <property type="component" value="Unassembled WGS sequence"/>
</dbReference>
<name>A0A179VBW8_9MYCO</name>
<dbReference type="RefSeq" id="WP_064630173.1">
    <property type="nucleotide sequence ID" value="NZ_LQYE01000013.1"/>
</dbReference>
<accession>A0A179VBW8</accession>
<dbReference type="EMBL" id="LQYE01000013">
    <property type="protein sequence ID" value="OAT68672.1"/>
    <property type="molecule type" value="Genomic_DNA"/>
</dbReference>